<keyword evidence="3" id="KW-0732">Signal</keyword>
<dbReference type="OrthoDB" id="8892982at2"/>
<dbReference type="PROSITE" id="PS51318">
    <property type="entry name" value="TAT"/>
    <property type="match status" value="1"/>
</dbReference>
<feature type="domain" description="SsuA/THI5-like" evidence="4">
    <location>
        <begin position="64"/>
        <end position="273"/>
    </location>
</feature>
<reference evidence="5" key="1">
    <citation type="submission" date="2017-12" db="EMBL/GenBank/DDBJ databases">
        <title>Sequencing the genomes of 1000 Actinobacteria strains.</title>
        <authorList>
            <person name="Klenk H.-P."/>
        </authorList>
    </citation>
    <scope>NUCLEOTIDE SEQUENCE [LARGE SCALE GENOMIC DNA]</scope>
    <source>
        <strain evidence="5">DSM 44228</strain>
    </source>
</reference>
<proteinExistence type="inferred from homology"/>
<keyword evidence="6" id="KW-1185">Reference proteome</keyword>
<comment type="caution">
    <text evidence="5">The sequence shown here is derived from an EMBL/GenBank/DDBJ whole genome shotgun (WGS) entry which is preliminary data.</text>
</comment>
<dbReference type="Gene3D" id="3.40.190.10">
    <property type="entry name" value="Periplasmic binding protein-like II"/>
    <property type="match status" value="2"/>
</dbReference>
<protein>
    <submittedName>
        <fullName evidence="5">NitT/TauT family transport system substrate-binding protein</fullName>
    </submittedName>
</protein>
<dbReference type="InterPro" id="IPR015168">
    <property type="entry name" value="SsuA/THI5"/>
</dbReference>
<evidence type="ECO:0000256" key="3">
    <source>
        <dbReference type="ARBA" id="ARBA00022729"/>
    </source>
</evidence>
<dbReference type="InterPro" id="IPR006311">
    <property type="entry name" value="TAT_signal"/>
</dbReference>
<dbReference type="GO" id="GO:0042597">
    <property type="term" value="C:periplasmic space"/>
    <property type="evidence" value="ECO:0007669"/>
    <property type="project" value="UniProtKB-SubCell"/>
</dbReference>
<dbReference type="EMBL" id="PJNB01000001">
    <property type="protein sequence ID" value="PKW13993.1"/>
    <property type="molecule type" value="Genomic_DNA"/>
</dbReference>
<dbReference type="PANTHER" id="PTHR30024">
    <property type="entry name" value="ALIPHATIC SULFONATES-BINDING PROTEIN-RELATED"/>
    <property type="match status" value="1"/>
</dbReference>
<dbReference type="PANTHER" id="PTHR30024:SF47">
    <property type="entry name" value="TAURINE-BINDING PERIPLASMIC PROTEIN"/>
    <property type="match status" value="1"/>
</dbReference>
<dbReference type="SUPFAM" id="SSF53850">
    <property type="entry name" value="Periplasmic binding protein-like II"/>
    <property type="match status" value="1"/>
</dbReference>
<organism evidence="5 6">
    <name type="scientific">Saccharopolyspora spinosa</name>
    <dbReference type="NCBI Taxonomy" id="60894"/>
    <lineage>
        <taxon>Bacteria</taxon>
        <taxon>Bacillati</taxon>
        <taxon>Actinomycetota</taxon>
        <taxon>Actinomycetes</taxon>
        <taxon>Pseudonocardiales</taxon>
        <taxon>Pseudonocardiaceae</taxon>
        <taxon>Saccharopolyspora</taxon>
    </lineage>
</organism>
<sequence length="339" mass="35459">MSPALAHRSLPRRSLFRLAGGAVTAGALLGTSGCGLLGGSQAESGGNGQVEKANLRVGALPINDLAPLHLAVRNGYFQQEGLTVEIVNAPDGSAALNSTIGGDFDITYSSYVPFFAAQASGAAQLKIVADCAAAAPNTTVIMTSPGSGVRTPQNLEGKTIAVSGPNTITELLVKATLNAYGVNYSKVKLSPTPFITMPAALQQRRVDAAIVTEPFLTLAARNSGAVPVVDTDTGPLEDLPLTGYGATAKFCEEHPKTIAAFQRVMDRAVAEAQDRSKIEPLLPEFAKIDKETAAIITLLKFNSRADATRLQRVPRLMKDFGFINTDIDVASMIAAPPQA</sequence>
<evidence type="ECO:0000256" key="2">
    <source>
        <dbReference type="ARBA" id="ARBA00010742"/>
    </source>
</evidence>
<dbReference type="RefSeq" id="WP_010308574.1">
    <property type="nucleotide sequence ID" value="NZ_CP061007.1"/>
</dbReference>
<dbReference type="STRING" id="994479.GCA_000194155_04273"/>
<evidence type="ECO:0000313" key="6">
    <source>
        <dbReference type="Proteomes" id="UP000233786"/>
    </source>
</evidence>
<name>A0A2N3XTJ4_SACSN</name>
<comment type="similarity">
    <text evidence="2">Belongs to the bacterial solute-binding protein SsuA/TauA family.</text>
</comment>
<evidence type="ECO:0000256" key="1">
    <source>
        <dbReference type="ARBA" id="ARBA00004418"/>
    </source>
</evidence>
<accession>A0A2N3XTJ4</accession>
<evidence type="ECO:0000313" key="5">
    <source>
        <dbReference type="EMBL" id="PKW13993.1"/>
    </source>
</evidence>
<dbReference type="Pfam" id="PF09084">
    <property type="entry name" value="NMT1"/>
    <property type="match status" value="1"/>
</dbReference>
<evidence type="ECO:0000259" key="4">
    <source>
        <dbReference type="Pfam" id="PF09084"/>
    </source>
</evidence>
<comment type="subcellular location">
    <subcellularLocation>
        <location evidence="1">Periplasm</location>
    </subcellularLocation>
</comment>
<dbReference type="Proteomes" id="UP000233786">
    <property type="component" value="Unassembled WGS sequence"/>
</dbReference>
<dbReference type="AlphaFoldDB" id="A0A2N3XTJ4"/>
<gene>
    <name evidence="5" type="ORF">A8926_1566</name>
</gene>